<evidence type="ECO:0000313" key="2">
    <source>
        <dbReference type="EMBL" id="SIT51574.1"/>
    </source>
</evidence>
<comment type="caution">
    <text evidence="2">The sequence shown here is derived from an EMBL/GenBank/DDBJ whole genome shotgun (WGS) entry which is preliminary data.</text>
</comment>
<dbReference type="AlphaFoldDB" id="A0A1N7SXD6"/>
<keyword evidence="3" id="KW-1185">Reference proteome</keyword>
<proteinExistence type="predicted"/>
<reference evidence="2" key="1">
    <citation type="submission" date="2016-12" db="EMBL/GenBank/DDBJ databases">
        <authorList>
            <person name="Moulin L."/>
        </authorList>
    </citation>
    <scope>NUCLEOTIDE SEQUENCE [LARGE SCALE GENOMIC DNA]</scope>
    <source>
        <strain evidence="2">STM 7183</strain>
    </source>
</reference>
<sequence>MGTGVVVTAAAGTLAWYPQSRRARRLARAHAKEEGIHDRPFQSPHRATVRPARAGR</sequence>
<accession>A0A1N7SXD6</accession>
<gene>
    <name evidence="2" type="ORF">BN2476_1240035</name>
</gene>
<name>A0A1N7SXD6_9BURK</name>
<feature type="compositionally biased region" description="Basic and acidic residues" evidence="1">
    <location>
        <begin position="30"/>
        <end position="40"/>
    </location>
</feature>
<dbReference type="EMBL" id="CYGY02000124">
    <property type="protein sequence ID" value="SIT51574.1"/>
    <property type="molecule type" value="Genomic_DNA"/>
</dbReference>
<dbReference type="Proteomes" id="UP000195569">
    <property type="component" value="Unassembled WGS sequence"/>
</dbReference>
<feature type="region of interest" description="Disordered" evidence="1">
    <location>
        <begin position="29"/>
        <end position="56"/>
    </location>
</feature>
<protein>
    <submittedName>
        <fullName evidence="2">Uncharacterized protein</fullName>
    </submittedName>
</protein>
<organism evidence="2 3">
    <name type="scientific">Paraburkholderia piptadeniae</name>
    <dbReference type="NCBI Taxonomy" id="1701573"/>
    <lineage>
        <taxon>Bacteria</taxon>
        <taxon>Pseudomonadati</taxon>
        <taxon>Pseudomonadota</taxon>
        <taxon>Betaproteobacteria</taxon>
        <taxon>Burkholderiales</taxon>
        <taxon>Burkholderiaceae</taxon>
        <taxon>Paraburkholderia</taxon>
    </lineage>
</organism>
<evidence type="ECO:0000313" key="3">
    <source>
        <dbReference type="Proteomes" id="UP000195569"/>
    </source>
</evidence>
<evidence type="ECO:0000256" key="1">
    <source>
        <dbReference type="SAM" id="MobiDB-lite"/>
    </source>
</evidence>